<dbReference type="CDD" id="cd04606">
    <property type="entry name" value="CBS_pair_Mg_transporter"/>
    <property type="match status" value="1"/>
</dbReference>
<keyword evidence="5" id="KW-0460">Magnesium</keyword>
<comment type="subcellular location">
    <subcellularLocation>
        <location evidence="1">Membrane</location>
        <topology evidence="1">Multi-pass membrane protein</topology>
    </subcellularLocation>
</comment>
<keyword evidence="6 8" id="KW-1133">Transmembrane helix</keyword>
<dbReference type="Gene3D" id="1.10.357.20">
    <property type="entry name" value="SLC41 divalent cation transporters, integral membrane domain"/>
    <property type="match status" value="1"/>
</dbReference>
<dbReference type="EMBL" id="UINC01215304">
    <property type="protein sequence ID" value="SVE40930.1"/>
    <property type="molecule type" value="Genomic_DNA"/>
</dbReference>
<reference evidence="10" key="1">
    <citation type="submission" date="2018-05" db="EMBL/GenBank/DDBJ databases">
        <authorList>
            <person name="Lanie J.A."/>
            <person name="Ng W.-L."/>
            <person name="Kazmierczak K.M."/>
            <person name="Andrzejewski T.M."/>
            <person name="Davidsen T.M."/>
            <person name="Wayne K.J."/>
            <person name="Tettelin H."/>
            <person name="Glass J.I."/>
            <person name="Rusch D."/>
            <person name="Podicherti R."/>
            <person name="Tsui H.-C.T."/>
            <person name="Winkler M.E."/>
        </authorList>
    </citation>
    <scope>NUCLEOTIDE SEQUENCE</scope>
</reference>
<dbReference type="InterPro" id="IPR006669">
    <property type="entry name" value="MgtE_transporter"/>
</dbReference>
<dbReference type="InterPro" id="IPR000644">
    <property type="entry name" value="CBS_dom"/>
</dbReference>
<keyword evidence="7 8" id="KW-0472">Membrane</keyword>
<dbReference type="PANTHER" id="PTHR43773">
    <property type="entry name" value="MAGNESIUM TRANSPORTER MGTE"/>
    <property type="match status" value="1"/>
</dbReference>
<evidence type="ECO:0000256" key="6">
    <source>
        <dbReference type="ARBA" id="ARBA00022989"/>
    </source>
</evidence>
<dbReference type="InterPro" id="IPR046342">
    <property type="entry name" value="CBS_dom_sf"/>
</dbReference>
<dbReference type="Pfam" id="PF01769">
    <property type="entry name" value="MgtE"/>
    <property type="match status" value="1"/>
</dbReference>
<evidence type="ECO:0000259" key="9">
    <source>
        <dbReference type="PROSITE" id="PS51371"/>
    </source>
</evidence>
<dbReference type="GO" id="GO:0016020">
    <property type="term" value="C:membrane"/>
    <property type="evidence" value="ECO:0007669"/>
    <property type="project" value="UniProtKB-SubCell"/>
</dbReference>
<dbReference type="GO" id="GO:0015095">
    <property type="term" value="F:magnesium ion transmembrane transporter activity"/>
    <property type="evidence" value="ECO:0007669"/>
    <property type="project" value="InterPro"/>
</dbReference>
<dbReference type="Gene3D" id="3.10.580.10">
    <property type="entry name" value="CBS-domain"/>
    <property type="match status" value="1"/>
</dbReference>
<dbReference type="AlphaFoldDB" id="A0A383D9F2"/>
<comment type="similarity">
    <text evidence="2">Belongs to the SLC41A transporter family.</text>
</comment>
<feature type="non-terminal residue" evidence="10">
    <location>
        <position position="236"/>
    </location>
</feature>
<dbReference type="PANTHER" id="PTHR43773:SF1">
    <property type="entry name" value="MAGNESIUM TRANSPORTER MGTE"/>
    <property type="match status" value="1"/>
</dbReference>
<evidence type="ECO:0000256" key="5">
    <source>
        <dbReference type="ARBA" id="ARBA00022842"/>
    </source>
</evidence>
<dbReference type="SUPFAM" id="SSF161093">
    <property type="entry name" value="MgtE membrane domain-like"/>
    <property type="match status" value="1"/>
</dbReference>
<evidence type="ECO:0000256" key="1">
    <source>
        <dbReference type="ARBA" id="ARBA00004141"/>
    </source>
</evidence>
<feature type="transmembrane region" description="Helical" evidence="8">
    <location>
        <begin position="207"/>
        <end position="229"/>
    </location>
</feature>
<dbReference type="InterPro" id="IPR036739">
    <property type="entry name" value="SLC41_membr_dom_sf"/>
</dbReference>
<dbReference type="PROSITE" id="PS51371">
    <property type="entry name" value="CBS"/>
    <property type="match status" value="1"/>
</dbReference>
<feature type="non-terminal residue" evidence="10">
    <location>
        <position position="1"/>
    </location>
</feature>
<keyword evidence="3" id="KW-0813">Transport</keyword>
<accession>A0A383D9F2</accession>
<evidence type="ECO:0000313" key="10">
    <source>
        <dbReference type="EMBL" id="SVE40930.1"/>
    </source>
</evidence>
<evidence type="ECO:0000256" key="8">
    <source>
        <dbReference type="SAM" id="Phobius"/>
    </source>
</evidence>
<dbReference type="InterPro" id="IPR006667">
    <property type="entry name" value="SLC41_membr_dom"/>
</dbReference>
<evidence type="ECO:0000256" key="7">
    <source>
        <dbReference type="ARBA" id="ARBA00023136"/>
    </source>
</evidence>
<keyword evidence="4 8" id="KW-0812">Transmembrane</keyword>
<dbReference type="SUPFAM" id="SSF54631">
    <property type="entry name" value="CBS-domain pair"/>
    <property type="match status" value="1"/>
</dbReference>
<name>A0A383D9F2_9ZZZZ</name>
<gene>
    <name evidence="10" type="ORF">METZ01_LOCUS493784</name>
</gene>
<evidence type="ECO:0000256" key="4">
    <source>
        <dbReference type="ARBA" id="ARBA00022692"/>
    </source>
</evidence>
<sequence>VGQTIDYLRENKDLPEEFLEIFIVDSNFKPIGTVPSSKVLRTSRETKMNTIMREMPVLIPVNMDKEEVGHVFENYNLFSAGVVNKDNKLVGMITGDDVFTVLKEEAEEDVLRLAGVGDEEITDTVLKKTKRRFTWLLLNLFTALIATWVISIFGATIEQMVALAFLMPIVASMGGNAGMQTLAVTIRAIASKEISSSNINNIITKEFIIGVLNGIIFAFITGAIVHLWFKDMNLTI</sequence>
<evidence type="ECO:0000256" key="2">
    <source>
        <dbReference type="ARBA" id="ARBA00009749"/>
    </source>
</evidence>
<evidence type="ECO:0000256" key="3">
    <source>
        <dbReference type="ARBA" id="ARBA00022448"/>
    </source>
</evidence>
<dbReference type="Pfam" id="PF00571">
    <property type="entry name" value="CBS"/>
    <property type="match status" value="1"/>
</dbReference>
<protein>
    <recommendedName>
        <fullName evidence="9">CBS domain-containing protein</fullName>
    </recommendedName>
</protein>
<feature type="transmembrane region" description="Helical" evidence="8">
    <location>
        <begin position="163"/>
        <end position="186"/>
    </location>
</feature>
<organism evidence="10">
    <name type="scientific">marine metagenome</name>
    <dbReference type="NCBI Taxonomy" id="408172"/>
    <lineage>
        <taxon>unclassified sequences</taxon>
        <taxon>metagenomes</taxon>
        <taxon>ecological metagenomes</taxon>
    </lineage>
</organism>
<feature type="domain" description="CBS" evidence="9">
    <location>
        <begin position="52"/>
        <end position="108"/>
    </location>
</feature>
<feature type="transmembrane region" description="Helical" evidence="8">
    <location>
        <begin position="136"/>
        <end position="157"/>
    </location>
</feature>
<proteinExistence type="inferred from homology"/>